<dbReference type="AlphaFoldDB" id="A0A5K1UWY6"/>
<dbReference type="VEuPathDB" id="AmoebaDB:EHI5A_149710"/>
<evidence type="ECO:0000256" key="5">
    <source>
        <dbReference type="SAM" id="Phobius"/>
    </source>
</evidence>
<gene>
    <name evidence="6" type="ORF">CL6EHI_146190</name>
</gene>
<dbReference type="PANTHER" id="PTHR13390:SF0">
    <property type="entry name" value="LIPID DROPLET-ASSOCIATED HYDROLASE"/>
    <property type="match status" value="1"/>
</dbReference>
<evidence type="ECO:0000256" key="1">
    <source>
        <dbReference type="ARBA" id="ARBA00004502"/>
    </source>
</evidence>
<dbReference type="PANTHER" id="PTHR13390">
    <property type="entry name" value="LIPASE"/>
    <property type="match status" value="1"/>
</dbReference>
<dbReference type="OMA" id="KYPEDSI"/>
<comment type="similarity">
    <text evidence="2">Belongs to the AB hydrolase superfamily. LDAH family.</text>
</comment>
<keyword evidence="3" id="KW-0551">Lipid droplet</keyword>
<dbReference type="VEuPathDB" id="AmoebaDB:EHI8A_114810"/>
<dbReference type="GO" id="GO:0016298">
    <property type="term" value="F:lipase activity"/>
    <property type="evidence" value="ECO:0007669"/>
    <property type="project" value="InterPro"/>
</dbReference>
<dbReference type="GO" id="GO:0005811">
    <property type="term" value="C:lipid droplet"/>
    <property type="evidence" value="ECO:0007669"/>
    <property type="project" value="UniProtKB-SubCell"/>
</dbReference>
<dbReference type="Proteomes" id="UP000078387">
    <property type="component" value="Unassembled WGS sequence"/>
</dbReference>
<evidence type="ECO:0000256" key="2">
    <source>
        <dbReference type="ARBA" id="ARBA00008300"/>
    </source>
</evidence>
<evidence type="ECO:0000313" key="7">
    <source>
        <dbReference type="Proteomes" id="UP000078387"/>
    </source>
</evidence>
<dbReference type="Gene3D" id="3.40.50.1820">
    <property type="entry name" value="alpha/beta hydrolase"/>
    <property type="match status" value="1"/>
</dbReference>
<evidence type="ECO:0008006" key="8">
    <source>
        <dbReference type="Google" id="ProtNLM"/>
    </source>
</evidence>
<organism evidence="6 7">
    <name type="scientific">Entamoeba histolytica</name>
    <dbReference type="NCBI Taxonomy" id="5759"/>
    <lineage>
        <taxon>Eukaryota</taxon>
        <taxon>Amoebozoa</taxon>
        <taxon>Evosea</taxon>
        <taxon>Archamoebae</taxon>
        <taxon>Mastigamoebida</taxon>
        <taxon>Entamoebidae</taxon>
        <taxon>Entamoeba</taxon>
    </lineage>
</organism>
<dbReference type="Pfam" id="PF10230">
    <property type="entry name" value="LIDHydrolase"/>
    <property type="match status" value="1"/>
</dbReference>
<dbReference type="InterPro" id="IPR019363">
    <property type="entry name" value="LDAH"/>
</dbReference>
<evidence type="ECO:0000313" key="6">
    <source>
        <dbReference type="EMBL" id="GAT95968.1"/>
    </source>
</evidence>
<dbReference type="GO" id="GO:0019915">
    <property type="term" value="P:lipid storage"/>
    <property type="evidence" value="ECO:0007669"/>
    <property type="project" value="InterPro"/>
</dbReference>
<name>A0A5K1UWY6_ENTHI</name>
<feature type="transmembrane region" description="Helical" evidence="5">
    <location>
        <begin position="163"/>
        <end position="190"/>
    </location>
</feature>
<evidence type="ECO:0000256" key="3">
    <source>
        <dbReference type="ARBA" id="ARBA00022677"/>
    </source>
</evidence>
<dbReference type="VEuPathDB" id="AmoebaDB:KM1_179210"/>
<evidence type="ECO:0000256" key="4">
    <source>
        <dbReference type="ARBA" id="ARBA00022801"/>
    </source>
</evidence>
<dbReference type="VEuPathDB" id="AmoebaDB:EHI7A_108030"/>
<protein>
    <recommendedName>
        <fullName evidence="8">Lipid droplet-associated hydrolase</fullName>
    </recommendedName>
</protein>
<proteinExistence type="inferred from homology"/>
<keyword evidence="5" id="KW-0472">Membrane</keyword>
<dbReference type="SUPFAM" id="SSF53474">
    <property type="entry name" value="alpha/beta-Hydrolases"/>
    <property type="match status" value="1"/>
</dbReference>
<accession>A0A5K1UWY6</accession>
<reference evidence="6 7" key="1">
    <citation type="submission" date="2016-05" db="EMBL/GenBank/DDBJ databases">
        <title>First whole genome sequencing of Entamoeba histolytica HM1:IMSS-clone-6.</title>
        <authorList>
            <person name="Mukherjee Avik.K."/>
            <person name="Izumyama S."/>
            <person name="Nakada-Tsukui K."/>
            <person name="Nozaki T."/>
        </authorList>
    </citation>
    <scope>NUCLEOTIDE SEQUENCE [LARGE SCALE GENOMIC DNA]</scope>
    <source>
        <strain evidence="6 7">HM1:IMSS clone 6</strain>
    </source>
</reference>
<keyword evidence="5" id="KW-1133">Transmembrane helix</keyword>
<keyword evidence="4" id="KW-0378">Hydrolase</keyword>
<dbReference type="FunFam" id="3.40.50.1820:FF:000527">
    <property type="entry name" value="Uncharacterized protein"/>
    <property type="match status" value="1"/>
</dbReference>
<sequence length="298" mass="34924">MEFKLENHPFLHYTNICGQTCIQSDNYLSAPRCILFFTGNPSLLAFYIDFCEMLHEQYPDDSILVVSLHCTPMNNVFPSWKTSLYEVIKVKLNLIDWVLRELPQTTHFLLLTHSLGAFVALHVLPQRPELEHRVDQIIHLFPAIRDLKHSIDLIVRLLARLTLIYPLISMTTYLLKLLPLFIFTLFIQLVSTTPPQQAKMMQQDLNPHHIAQVAYFTLDEEEVITDHDKQTQECLLKTSNKTTVVFGQFDKYTPLWIRNEFKERYPDVRVIETTIKHAFVLGKSKEMFDFLKQNNVFL</sequence>
<keyword evidence="5" id="KW-0812">Transmembrane</keyword>
<comment type="subcellular location">
    <subcellularLocation>
        <location evidence="1">Lipid droplet</location>
    </subcellularLocation>
</comment>
<dbReference type="VEuPathDB" id="AmoebaDB:EHI_146190"/>
<comment type="caution">
    <text evidence="6">The sequence shown here is derived from an EMBL/GenBank/DDBJ whole genome shotgun (WGS) entry which is preliminary data.</text>
</comment>
<dbReference type="EMBL" id="BDEQ01000001">
    <property type="protein sequence ID" value="GAT95968.1"/>
    <property type="molecule type" value="Genomic_DNA"/>
</dbReference>
<dbReference type="InterPro" id="IPR029058">
    <property type="entry name" value="AB_hydrolase_fold"/>
</dbReference>